<dbReference type="AlphaFoldDB" id="A0A844G1X2"/>
<sequence>MDEFRCTEPVTLRILQPGFADGEVRYEERSATAVVIESRGYRPEDGASAAFEFLLPGRFRLPPGSRLTWRGTTYDVAAVKPCRDLDGTIRALRCTVC</sequence>
<dbReference type="EMBL" id="VUNS01000011">
    <property type="protein sequence ID" value="MST97647.1"/>
    <property type="molecule type" value="Genomic_DNA"/>
</dbReference>
<dbReference type="Proteomes" id="UP000435649">
    <property type="component" value="Unassembled WGS sequence"/>
</dbReference>
<organism evidence="1 2">
    <name type="scientific">Victivallis lenta</name>
    <dbReference type="NCBI Taxonomy" id="2606640"/>
    <lineage>
        <taxon>Bacteria</taxon>
        <taxon>Pseudomonadati</taxon>
        <taxon>Lentisphaerota</taxon>
        <taxon>Lentisphaeria</taxon>
        <taxon>Victivallales</taxon>
        <taxon>Victivallaceae</taxon>
        <taxon>Victivallis</taxon>
    </lineage>
</organism>
<comment type="caution">
    <text evidence="1">The sequence shown here is derived from an EMBL/GenBank/DDBJ whole genome shotgun (WGS) entry which is preliminary data.</text>
</comment>
<proteinExistence type="predicted"/>
<protein>
    <submittedName>
        <fullName evidence="1">Uncharacterized protein</fullName>
    </submittedName>
</protein>
<dbReference type="RefSeq" id="WP_154418669.1">
    <property type="nucleotide sequence ID" value="NZ_VUNS01000011.1"/>
</dbReference>
<gene>
    <name evidence="1" type="ORF">FYJ85_11420</name>
</gene>
<accession>A0A844G1X2</accession>
<evidence type="ECO:0000313" key="1">
    <source>
        <dbReference type="EMBL" id="MST97647.1"/>
    </source>
</evidence>
<reference evidence="1 2" key="1">
    <citation type="submission" date="2019-08" db="EMBL/GenBank/DDBJ databases">
        <title>In-depth cultivation of the pig gut microbiome towards novel bacterial diversity and tailored functional studies.</title>
        <authorList>
            <person name="Wylensek D."/>
            <person name="Hitch T.C.A."/>
            <person name="Clavel T."/>
        </authorList>
    </citation>
    <scope>NUCLEOTIDE SEQUENCE [LARGE SCALE GENOMIC DNA]</scope>
    <source>
        <strain evidence="1 2">BBE-744-WT-12</strain>
    </source>
</reference>
<evidence type="ECO:0000313" key="2">
    <source>
        <dbReference type="Proteomes" id="UP000435649"/>
    </source>
</evidence>
<keyword evidence="2" id="KW-1185">Reference proteome</keyword>
<name>A0A844G1X2_9BACT</name>